<reference evidence="1 2" key="1">
    <citation type="submission" date="2015-01" db="EMBL/GenBank/DDBJ databases">
        <title>The Genome Sequence of Exophiala mesophila CBS40295.</title>
        <authorList>
            <consortium name="The Broad Institute Genomics Platform"/>
            <person name="Cuomo C."/>
            <person name="de Hoog S."/>
            <person name="Gorbushina A."/>
            <person name="Stielow B."/>
            <person name="Teixiera M."/>
            <person name="Abouelleil A."/>
            <person name="Chapman S.B."/>
            <person name="Priest M."/>
            <person name="Young S.K."/>
            <person name="Wortman J."/>
            <person name="Nusbaum C."/>
            <person name="Birren B."/>
        </authorList>
    </citation>
    <scope>NUCLEOTIDE SEQUENCE [LARGE SCALE GENOMIC DNA]</scope>
    <source>
        <strain evidence="1 2">CBS 40295</strain>
    </source>
</reference>
<dbReference type="OMA" id="TEFSYVT"/>
<dbReference type="GeneID" id="27323669"/>
<proteinExistence type="predicted"/>
<dbReference type="AlphaFoldDB" id="A0A0D1WQA7"/>
<dbReference type="HOGENOM" id="CLU_081631_2_0_1"/>
<evidence type="ECO:0000313" key="1">
    <source>
        <dbReference type="EMBL" id="KIV91265.1"/>
    </source>
</evidence>
<accession>A0A0D1WQA7</accession>
<dbReference type="STRING" id="212818.A0A0D1WQA7"/>
<dbReference type="Proteomes" id="UP000054302">
    <property type="component" value="Unassembled WGS sequence"/>
</dbReference>
<dbReference type="OrthoDB" id="3830579at2759"/>
<dbReference type="EMBL" id="KN847523">
    <property type="protein sequence ID" value="KIV91265.1"/>
    <property type="molecule type" value="Genomic_DNA"/>
</dbReference>
<dbReference type="Gene3D" id="3.30.70.100">
    <property type="match status" value="1"/>
</dbReference>
<dbReference type="InterPro" id="IPR011008">
    <property type="entry name" value="Dimeric_a/b-barrel"/>
</dbReference>
<dbReference type="VEuPathDB" id="FungiDB:PV10_05824"/>
<protein>
    <recommendedName>
        <fullName evidence="3">ABM domain-containing protein</fullName>
    </recommendedName>
</protein>
<evidence type="ECO:0008006" key="3">
    <source>
        <dbReference type="Google" id="ProtNLM"/>
    </source>
</evidence>
<dbReference type="RefSeq" id="XP_016222839.1">
    <property type="nucleotide sequence ID" value="XM_016370546.1"/>
</dbReference>
<gene>
    <name evidence="1" type="ORF">PV10_05824</name>
</gene>
<sequence>MPVATEFAAIPLKEGVHPEDPASPSYAAFQKVFQTILAQDGARNCLFGRQVEDPTLGLLFIDWDSVEHHNKFIASEVYKTFLEGILQDLAGPPALYHVHFDPLPIDAWTKGGATEVFNAYFPADYSESDIATFDAKVKEFLKSASGVSPEVKAATSGWAVEHVEIPGTQEKGRLFNGLISWTSVAAHHAFRESEWFKNNIHVLRGAKDIKGVKAYHVTPVEIKKN</sequence>
<keyword evidence="2" id="KW-1185">Reference proteome</keyword>
<organism evidence="1 2">
    <name type="scientific">Exophiala mesophila</name>
    <name type="common">Black yeast-like fungus</name>
    <dbReference type="NCBI Taxonomy" id="212818"/>
    <lineage>
        <taxon>Eukaryota</taxon>
        <taxon>Fungi</taxon>
        <taxon>Dikarya</taxon>
        <taxon>Ascomycota</taxon>
        <taxon>Pezizomycotina</taxon>
        <taxon>Eurotiomycetes</taxon>
        <taxon>Chaetothyriomycetidae</taxon>
        <taxon>Chaetothyriales</taxon>
        <taxon>Herpotrichiellaceae</taxon>
        <taxon>Exophiala</taxon>
    </lineage>
</organism>
<dbReference type="SUPFAM" id="SSF54909">
    <property type="entry name" value="Dimeric alpha+beta barrel"/>
    <property type="match status" value="1"/>
</dbReference>
<evidence type="ECO:0000313" key="2">
    <source>
        <dbReference type="Proteomes" id="UP000054302"/>
    </source>
</evidence>
<name>A0A0D1WQA7_EXOME</name>